<evidence type="ECO:0000313" key="3">
    <source>
        <dbReference type="EMBL" id="KAF1911258.1"/>
    </source>
</evidence>
<proteinExistence type="predicted"/>
<protein>
    <recommendedName>
        <fullName evidence="5">DUF3176 domain containing protein</fullName>
    </recommendedName>
</protein>
<feature type="transmembrane region" description="Helical" evidence="2">
    <location>
        <begin position="60"/>
        <end position="82"/>
    </location>
</feature>
<dbReference type="OrthoDB" id="5242705at2759"/>
<feature type="compositionally biased region" description="Basic and acidic residues" evidence="1">
    <location>
        <begin position="20"/>
        <end position="31"/>
    </location>
</feature>
<dbReference type="AlphaFoldDB" id="A0A6A5Q906"/>
<feature type="transmembrane region" description="Helical" evidence="2">
    <location>
        <begin position="162"/>
        <end position="180"/>
    </location>
</feature>
<keyword evidence="2" id="KW-1133">Transmembrane helix</keyword>
<feature type="region of interest" description="Disordered" evidence="1">
    <location>
        <begin position="1"/>
        <end position="35"/>
    </location>
</feature>
<keyword evidence="2" id="KW-0472">Membrane</keyword>
<dbReference type="PANTHER" id="PTHR35394">
    <property type="entry name" value="DUF3176 DOMAIN-CONTAINING PROTEIN"/>
    <property type="match status" value="1"/>
</dbReference>
<organism evidence="3 4">
    <name type="scientific">Ampelomyces quisqualis</name>
    <name type="common">Powdery mildew agent</name>
    <dbReference type="NCBI Taxonomy" id="50730"/>
    <lineage>
        <taxon>Eukaryota</taxon>
        <taxon>Fungi</taxon>
        <taxon>Dikarya</taxon>
        <taxon>Ascomycota</taxon>
        <taxon>Pezizomycotina</taxon>
        <taxon>Dothideomycetes</taxon>
        <taxon>Pleosporomycetidae</taxon>
        <taxon>Pleosporales</taxon>
        <taxon>Pleosporineae</taxon>
        <taxon>Phaeosphaeriaceae</taxon>
        <taxon>Ampelomyces</taxon>
    </lineage>
</organism>
<feature type="region of interest" description="Disordered" evidence="1">
    <location>
        <begin position="657"/>
        <end position="679"/>
    </location>
</feature>
<sequence length="679" mass="75331">MSASTPFSPGDGILSAPYQDEPRRSSKEPPVRTKTSLNITSRIERKLAQYNASTNLIKRWLFEILSVATSAICMGTIIAILASLKDQPLARWPLGLTIITILSKIASAALILPISEAIGQLKWSWFHGKKSKDAFDFEIFDKASRGAWGSVLLLLRTKGKSLAALGALLTVLLLAIDTFFQQITDLPERWALRGQGLIPRVTRYEPDFAKTYRDDFVMSPIAQNNQELKGVLTPYFYDRNGTQYANNDNESQVGLSLYCPTSKCEWKSYQSQGVCSACVDISHLLTYACLPMKLDWILRSTGPTTEARYPNGTACGYFLNVTSTKPVMMSGYRVADEGNRSAHGETLLMRTLPLVTNPSRDSLYDGTINFRNISHSLLNALIVSSADGSIDSVYRKELPVAHECMLSWCVKTLRSSYSAGIYEENVEEVFLNTTKIPYPWSTTYYPEFRITNTDYRGNISLHPPSSSPSDPAYGLSNNTVMDFTLLFDETFPSLITVANATADPLLKIRTSFDDRIIFRTVHFNPWLAPNNVTHHMERIATALTNVVRSDANSNEFIAGQALALETYIRVNWGWLSFSLAMLGLCILFLFATMVKTSRDGKDDLGIWKTSAMPTLIYGLPQEARHNLTTASTLRNGASGGAEKVRIRLLPNQGWRVSGHFSKSPTTLRGGGSPAPPGWV</sequence>
<evidence type="ECO:0000256" key="1">
    <source>
        <dbReference type="SAM" id="MobiDB-lite"/>
    </source>
</evidence>
<dbReference type="Pfam" id="PF11374">
    <property type="entry name" value="DUF3176"/>
    <property type="match status" value="1"/>
</dbReference>
<name>A0A6A5Q906_AMPQU</name>
<evidence type="ECO:0000256" key="2">
    <source>
        <dbReference type="SAM" id="Phobius"/>
    </source>
</evidence>
<keyword evidence="4" id="KW-1185">Reference proteome</keyword>
<dbReference type="EMBL" id="ML979144">
    <property type="protein sequence ID" value="KAF1911258.1"/>
    <property type="molecule type" value="Genomic_DNA"/>
</dbReference>
<gene>
    <name evidence="3" type="ORF">BDU57DRAFT_507084</name>
</gene>
<reference evidence="3" key="1">
    <citation type="journal article" date="2020" name="Stud. Mycol.">
        <title>101 Dothideomycetes genomes: a test case for predicting lifestyles and emergence of pathogens.</title>
        <authorList>
            <person name="Haridas S."/>
            <person name="Albert R."/>
            <person name="Binder M."/>
            <person name="Bloem J."/>
            <person name="Labutti K."/>
            <person name="Salamov A."/>
            <person name="Andreopoulos B."/>
            <person name="Baker S."/>
            <person name="Barry K."/>
            <person name="Bills G."/>
            <person name="Bluhm B."/>
            <person name="Cannon C."/>
            <person name="Castanera R."/>
            <person name="Culley D."/>
            <person name="Daum C."/>
            <person name="Ezra D."/>
            <person name="Gonzalez J."/>
            <person name="Henrissat B."/>
            <person name="Kuo A."/>
            <person name="Liang C."/>
            <person name="Lipzen A."/>
            <person name="Lutzoni F."/>
            <person name="Magnuson J."/>
            <person name="Mondo S."/>
            <person name="Nolan M."/>
            <person name="Ohm R."/>
            <person name="Pangilinan J."/>
            <person name="Park H.-J."/>
            <person name="Ramirez L."/>
            <person name="Alfaro M."/>
            <person name="Sun H."/>
            <person name="Tritt A."/>
            <person name="Yoshinaga Y."/>
            <person name="Zwiers L.-H."/>
            <person name="Turgeon B."/>
            <person name="Goodwin S."/>
            <person name="Spatafora J."/>
            <person name="Crous P."/>
            <person name="Grigoriev I."/>
        </authorList>
    </citation>
    <scope>NUCLEOTIDE SEQUENCE</scope>
    <source>
        <strain evidence="3">HMLAC05119</strain>
    </source>
</reference>
<feature type="transmembrane region" description="Helical" evidence="2">
    <location>
        <begin position="94"/>
        <end position="114"/>
    </location>
</feature>
<feature type="transmembrane region" description="Helical" evidence="2">
    <location>
        <begin position="572"/>
        <end position="591"/>
    </location>
</feature>
<evidence type="ECO:0000313" key="4">
    <source>
        <dbReference type="Proteomes" id="UP000800096"/>
    </source>
</evidence>
<dbReference type="Proteomes" id="UP000800096">
    <property type="component" value="Unassembled WGS sequence"/>
</dbReference>
<keyword evidence="2" id="KW-0812">Transmembrane</keyword>
<dbReference type="PANTHER" id="PTHR35394:SF5">
    <property type="entry name" value="DUF3176 DOMAIN-CONTAINING PROTEIN"/>
    <property type="match status" value="1"/>
</dbReference>
<accession>A0A6A5Q906</accession>
<evidence type="ECO:0008006" key="5">
    <source>
        <dbReference type="Google" id="ProtNLM"/>
    </source>
</evidence>
<dbReference type="InterPro" id="IPR021514">
    <property type="entry name" value="DUF3176"/>
</dbReference>